<evidence type="ECO:0000256" key="1">
    <source>
        <dbReference type="ARBA" id="ARBA00005254"/>
    </source>
</evidence>
<dbReference type="RefSeq" id="WP_147111133.1">
    <property type="nucleotide sequence ID" value="NZ_BJVJ01000049.1"/>
</dbReference>
<keyword evidence="3" id="KW-0456">Lyase</keyword>
<dbReference type="GO" id="GO:0006635">
    <property type="term" value="P:fatty acid beta-oxidation"/>
    <property type="evidence" value="ECO:0007669"/>
    <property type="project" value="TreeGrafter"/>
</dbReference>
<evidence type="ECO:0000256" key="2">
    <source>
        <dbReference type="ARBA" id="ARBA00023098"/>
    </source>
</evidence>
<comment type="caution">
    <text evidence="5">The sequence shown here is derived from an EMBL/GenBank/DDBJ whole genome shotgun (WGS) entry which is preliminary data.</text>
</comment>
<sequence>MSAAHPVDAATGDSPVDTELLDRGGVALAIDGARATVTLDRPDRLNAQTPDTWAALAAIGAGLPAAVRAVVVRGAGRSFSAGLDKRLFTPEGIDGTPGIGHIAGLSDAEGDATIARYQEGFVWLRHPQRLTVAGVQGHAIGGGFQLALACDLRIAADDAQFSMAETMLGIVPDLGGTVPLVRAVGYARAVEICLSGRRVGAEEALAIGLVQQVVPAAELDTAVDTLVTALTAAPAGAARETLTLLAGVADGIDPAAALAAERAAQLRRLRSLAAGEG</sequence>
<dbReference type="InterPro" id="IPR018376">
    <property type="entry name" value="Enoyl-CoA_hyd/isom_CS"/>
</dbReference>
<evidence type="ECO:0000256" key="3">
    <source>
        <dbReference type="ARBA" id="ARBA00023239"/>
    </source>
</evidence>
<evidence type="ECO:0000313" key="5">
    <source>
        <dbReference type="EMBL" id="GEL25265.1"/>
    </source>
</evidence>
<dbReference type="EMBL" id="BJVJ01000049">
    <property type="protein sequence ID" value="GEL25265.1"/>
    <property type="molecule type" value="Genomic_DNA"/>
</dbReference>
<dbReference type="InterPro" id="IPR001753">
    <property type="entry name" value="Enoyl-CoA_hydra/iso"/>
</dbReference>
<dbReference type="CDD" id="cd06558">
    <property type="entry name" value="crotonase-like"/>
    <property type="match status" value="1"/>
</dbReference>
<protein>
    <submittedName>
        <fullName evidence="5">Enoyl-CoA hydratase</fullName>
    </submittedName>
</protein>
<evidence type="ECO:0000256" key="4">
    <source>
        <dbReference type="RuleBase" id="RU003707"/>
    </source>
</evidence>
<comment type="similarity">
    <text evidence="1 4">Belongs to the enoyl-CoA hydratase/isomerase family.</text>
</comment>
<dbReference type="OrthoDB" id="341912at2"/>
<dbReference type="PANTHER" id="PTHR11941">
    <property type="entry name" value="ENOYL-COA HYDRATASE-RELATED"/>
    <property type="match status" value="1"/>
</dbReference>
<dbReference type="Gene3D" id="3.90.226.10">
    <property type="entry name" value="2-enoyl-CoA Hydratase, Chain A, domain 1"/>
    <property type="match status" value="1"/>
</dbReference>
<dbReference type="PANTHER" id="PTHR11941:SF169">
    <property type="entry name" value="(7AS)-7A-METHYL-1,5-DIOXO-2,3,5,6,7,7A-HEXAHYDRO-1H-INDENE-CARBOXYL-COA HYDROLASE"/>
    <property type="match status" value="1"/>
</dbReference>
<dbReference type="GO" id="GO:0016829">
    <property type="term" value="F:lyase activity"/>
    <property type="evidence" value="ECO:0007669"/>
    <property type="project" value="UniProtKB-KW"/>
</dbReference>
<evidence type="ECO:0000313" key="6">
    <source>
        <dbReference type="Proteomes" id="UP000321685"/>
    </source>
</evidence>
<dbReference type="Pfam" id="PF00378">
    <property type="entry name" value="ECH_1"/>
    <property type="match status" value="1"/>
</dbReference>
<gene>
    <name evidence="5" type="ORF">PSU4_42190</name>
</gene>
<dbReference type="PROSITE" id="PS00166">
    <property type="entry name" value="ENOYL_COA_HYDRATASE"/>
    <property type="match status" value="1"/>
</dbReference>
<accession>A0A511DKE6</accession>
<dbReference type="Proteomes" id="UP000321685">
    <property type="component" value="Unassembled WGS sequence"/>
</dbReference>
<proteinExistence type="inferred from homology"/>
<dbReference type="SUPFAM" id="SSF52096">
    <property type="entry name" value="ClpP/crotonase"/>
    <property type="match status" value="1"/>
</dbReference>
<dbReference type="AlphaFoldDB" id="A0A511DKE6"/>
<dbReference type="InterPro" id="IPR029045">
    <property type="entry name" value="ClpP/crotonase-like_dom_sf"/>
</dbReference>
<organism evidence="5 6">
    <name type="scientific">Pseudonocardia sulfidoxydans NBRC 16205</name>
    <dbReference type="NCBI Taxonomy" id="1223511"/>
    <lineage>
        <taxon>Bacteria</taxon>
        <taxon>Bacillati</taxon>
        <taxon>Actinomycetota</taxon>
        <taxon>Actinomycetes</taxon>
        <taxon>Pseudonocardiales</taxon>
        <taxon>Pseudonocardiaceae</taxon>
        <taxon>Pseudonocardia</taxon>
    </lineage>
</organism>
<keyword evidence="2" id="KW-0443">Lipid metabolism</keyword>
<keyword evidence="6" id="KW-1185">Reference proteome</keyword>
<reference evidence="5 6" key="1">
    <citation type="submission" date="2019-07" db="EMBL/GenBank/DDBJ databases">
        <title>Whole genome shotgun sequence of Pseudonocardia sulfidoxydans NBRC 16205.</title>
        <authorList>
            <person name="Hosoyama A."/>
            <person name="Uohara A."/>
            <person name="Ohji S."/>
            <person name="Ichikawa N."/>
        </authorList>
    </citation>
    <scope>NUCLEOTIDE SEQUENCE [LARGE SCALE GENOMIC DNA]</scope>
    <source>
        <strain evidence="5 6">NBRC 16205</strain>
    </source>
</reference>
<name>A0A511DKE6_9PSEU</name>